<proteinExistence type="predicted"/>
<reference evidence="2" key="1">
    <citation type="submission" date="2021-08" db="EMBL/GenBank/DDBJ databases">
        <authorList>
            <person name="Misof B."/>
            <person name="Oliver O."/>
            <person name="Podsiadlowski L."/>
            <person name="Donath A."/>
            <person name="Peters R."/>
            <person name="Mayer C."/>
            <person name="Rust J."/>
            <person name="Gunkel S."/>
            <person name="Lesny P."/>
            <person name="Martin S."/>
            <person name="Oeyen J.P."/>
            <person name="Petersen M."/>
            <person name="Panagiotis P."/>
            <person name="Wilbrandt J."/>
            <person name="Tanja T."/>
        </authorList>
    </citation>
    <scope>NUCLEOTIDE SEQUENCE</scope>
    <source>
        <strain evidence="2">GBR_01_08_01A</strain>
        <tissue evidence="2">Thorax + abdomen</tissue>
    </source>
</reference>
<feature type="compositionally biased region" description="Polar residues" evidence="1">
    <location>
        <begin position="60"/>
        <end position="72"/>
    </location>
</feature>
<feature type="region of interest" description="Disordered" evidence="1">
    <location>
        <begin position="60"/>
        <end position="113"/>
    </location>
</feature>
<sequence>MKGVINLSPSNRRQAAGSLAEVTNCLDAVASGGSVHSQHNLVQSLGRYSCPLLLRTPPWSRTTSKTHPSSYQPYAFGGSNPRTELPFANRIQSSPRFRSDVNGCSLSGRRTIT</sequence>
<feature type="compositionally biased region" description="Polar residues" evidence="1">
    <location>
        <begin position="90"/>
        <end position="113"/>
    </location>
</feature>
<organism evidence="2 3">
    <name type="scientific">Odynerus spinipes</name>
    <dbReference type="NCBI Taxonomy" id="1348599"/>
    <lineage>
        <taxon>Eukaryota</taxon>
        <taxon>Metazoa</taxon>
        <taxon>Ecdysozoa</taxon>
        <taxon>Arthropoda</taxon>
        <taxon>Hexapoda</taxon>
        <taxon>Insecta</taxon>
        <taxon>Pterygota</taxon>
        <taxon>Neoptera</taxon>
        <taxon>Endopterygota</taxon>
        <taxon>Hymenoptera</taxon>
        <taxon>Apocrita</taxon>
        <taxon>Aculeata</taxon>
        <taxon>Vespoidea</taxon>
        <taxon>Vespidae</taxon>
        <taxon>Eumeninae</taxon>
        <taxon>Odynerus</taxon>
    </lineage>
</organism>
<accession>A0AAD9RNE4</accession>
<comment type="caution">
    <text evidence="2">The sequence shown here is derived from an EMBL/GenBank/DDBJ whole genome shotgun (WGS) entry which is preliminary data.</text>
</comment>
<dbReference type="AlphaFoldDB" id="A0AAD9RNE4"/>
<keyword evidence="3" id="KW-1185">Reference proteome</keyword>
<evidence type="ECO:0000313" key="2">
    <source>
        <dbReference type="EMBL" id="KAK2582939.1"/>
    </source>
</evidence>
<evidence type="ECO:0000256" key="1">
    <source>
        <dbReference type="SAM" id="MobiDB-lite"/>
    </source>
</evidence>
<gene>
    <name evidence="2" type="ORF">KPH14_009000</name>
</gene>
<dbReference type="EMBL" id="JAIFRP010000030">
    <property type="protein sequence ID" value="KAK2582939.1"/>
    <property type="molecule type" value="Genomic_DNA"/>
</dbReference>
<reference evidence="2" key="2">
    <citation type="journal article" date="2023" name="Commun. Biol.">
        <title>Intrasexual cuticular hydrocarbon dimorphism in a wasp sheds light on hydrocarbon biosynthesis genes in Hymenoptera.</title>
        <authorList>
            <person name="Moris V.C."/>
            <person name="Podsiadlowski L."/>
            <person name="Martin S."/>
            <person name="Oeyen J.P."/>
            <person name="Donath A."/>
            <person name="Petersen M."/>
            <person name="Wilbrandt J."/>
            <person name="Misof B."/>
            <person name="Liedtke D."/>
            <person name="Thamm M."/>
            <person name="Scheiner R."/>
            <person name="Schmitt T."/>
            <person name="Niehuis O."/>
        </authorList>
    </citation>
    <scope>NUCLEOTIDE SEQUENCE</scope>
    <source>
        <strain evidence="2">GBR_01_08_01A</strain>
    </source>
</reference>
<protein>
    <submittedName>
        <fullName evidence="2">Uncharacterized protein</fullName>
    </submittedName>
</protein>
<evidence type="ECO:0000313" key="3">
    <source>
        <dbReference type="Proteomes" id="UP001258017"/>
    </source>
</evidence>
<name>A0AAD9RNE4_9HYME</name>
<dbReference type="Proteomes" id="UP001258017">
    <property type="component" value="Unassembled WGS sequence"/>
</dbReference>